<dbReference type="AlphaFoldDB" id="A0A926UVG3"/>
<reference evidence="2" key="1">
    <citation type="journal article" date="2015" name="ISME J.">
        <title>Draft Genome Sequence of Streptomyces incarnatus NRRL8089, which Produces the Nucleoside Antibiotic Sinefungin.</title>
        <authorList>
            <person name="Oshima K."/>
            <person name="Hattori M."/>
            <person name="Shimizu H."/>
            <person name="Fukuda K."/>
            <person name="Nemoto M."/>
            <person name="Inagaki K."/>
            <person name="Tamura T."/>
        </authorList>
    </citation>
    <scope>NUCLEOTIDE SEQUENCE</scope>
    <source>
        <strain evidence="2">FACHB-1277</strain>
    </source>
</reference>
<protein>
    <submittedName>
        <fullName evidence="2">PAS domain S-box protein</fullName>
    </submittedName>
</protein>
<sequence length="119" mass="13519">MNRPQTLVEILTSDLPSVIADFQGIIVDVNEHFEVLTGWQKQEIIGQLISVILPSYFRESHHMGFSRFTASGVSTILNHPLELKVITKDEREILSEHYILAEEIDGKWSFGATLRPLES</sequence>
<evidence type="ECO:0000313" key="2">
    <source>
        <dbReference type="EMBL" id="MBD2150715.1"/>
    </source>
</evidence>
<dbReference type="Pfam" id="PF13426">
    <property type="entry name" value="PAS_9"/>
    <property type="match status" value="1"/>
</dbReference>
<dbReference type="Gene3D" id="3.30.450.20">
    <property type="entry name" value="PAS domain"/>
    <property type="match status" value="1"/>
</dbReference>
<gene>
    <name evidence="2" type="ORF">H6F44_11380</name>
</gene>
<dbReference type="InterPro" id="IPR035965">
    <property type="entry name" value="PAS-like_dom_sf"/>
</dbReference>
<evidence type="ECO:0000313" key="3">
    <source>
        <dbReference type="Proteomes" id="UP000631421"/>
    </source>
</evidence>
<keyword evidence="3" id="KW-1185">Reference proteome</keyword>
<dbReference type="NCBIfam" id="TIGR00229">
    <property type="entry name" value="sensory_box"/>
    <property type="match status" value="1"/>
</dbReference>
<dbReference type="SUPFAM" id="SSF55785">
    <property type="entry name" value="PYP-like sensor domain (PAS domain)"/>
    <property type="match status" value="1"/>
</dbReference>
<name>A0A926UVG3_9CYAN</name>
<feature type="domain" description="PAS" evidence="1">
    <location>
        <begin position="1"/>
        <end position="47"/>
    </location>
</feature>
<accession>A0A926UVG3</accession>
<evidence type="ECO:0000259" key="1">
    <source>
        <dbReference type="PROSITE" id="PS50112"/>
    </source>
</evidence>
<proteinExistence type="predicted"/>
<dbReference type="CDD" id="cd00130">
    <property type="entry name" value="PAS"/>
    <property type="match status" value="1"/>
</dbReference>
<organism evidence="2 3">
    <name type="scientific">Pseudanabaena cinerea FACHB-1277</name>
    <dbReference type="NCBI Taxonomy" id="2949581"/>
    <lineage>
        <taxon>Bacteria</taxon>
        <taxon>Bacillati</taxon>
        <taxon>Cyanobacteriota</taxon>
        <taxon>Cyanophyceae</taxon>
        <taxon>Pseudanabaenales</taxon>
        <taxon>Pseudanabaenaceae</taxon>
        <taxon>Pseudanabaena</taxon>
        <taxon>Pseudanabaena cinerea</taxon>
    </lineage>
</organism>
<dbReference type="PROSITE" id="PS50112">
    <property type="entry name" value="PAS"/>
    <property type="match status" value="1"/>
</dbReference>
<dbReference type="EMBL" id="JACJPY010000032">
    <property type="protein sequence ID" value="MBD2150715.1"/>
    <property type="molecule type" value="Genomic_DNA"/>
</dbReference>
<dbReference type="Proteomes" id="UP000631421">
    <property type="component" value="Unassembled WGS sequence"/>
</dbReference>
<comment type="caution">
    <text evidence="2">The sequence shown here is derived from an EMBL/GenBank/DDBJ whole genome shotgun (WGS) entry which is preliminary data.</text>
</comment>
<reference evidence="2" key="2">
    <citation type="submission" date="2020-08" db="EMBL/GenBank/DDBJ databases">
        <authorList>
            <person name="Chen M."/>
            <person name="Teng W."/>
            <person name="Zhao L."/>
            <person name="Hu C."/>
            <person name="Zhou Y."/>
            <person name="Han B."/>
            <person name="Song L."/>
            <person name="Shu W."/>
        </authorList>
    </citation>
    <scope>NUCLEOTIDE SEQUENCE</scope>
    <source>
        <strain evidence="2">FACHB-1277</strain>
    </source>
</reference>
<dbReference type="RefSeq" id="WP_190351079.1">
    <property type="nucleotide sequence ID" value="NZ_JACJPY010000032.1"/>
</dbReference>
<dbReference type="SMART" id="SM00091">
    <property type="entry name" value="PAS"/>
    <property type="match status" value="1"/>
</dbReference>
<dbReference type="InterPro" id="IPR000014">
    <property type="entry name" value="PAS"/>
</dbReference>